<dbReference type="AlphaFoldDB" id="A0A9X4QTT1"/>
<protein>
    <submittedName>
        <fullName evidence="4">Gfo/Idh/MocA family oxidoreductase</fullName>
    </submittedName>
</protein>
<dbReference type="InterPro" id="IPR051450">
    <property type="entry name" value="Gfo/Idh/MocA_Oxidoreductases"/>
</dbReference>
<dbReference type="EMBL" id="JAPDIA010000003">
    <property type="protein sequence ID" value="MDG0810749.1"/>
    <property type="molecule type" value="Genomic_DNA"/>
</dbReference>
<dbReference type="Gene3D" id="3.30.360.10">
    <property type="entry name" value="Dihydrodipicolinate Reductase, domain 2"/>
    <property type="match status" value="1"/>
</dbReference>
<dbReference type="Proteomes" id="UP001153404">
    <property type="component" value="Unassembled WGS sequence"/>
</dbReference>
<accession>A0A9X4QTT1</accession>
<comment type="caution">
    <text evidence="4">The sequence shown here is derived from an EMBL/GenBank/DDBJ whole genome shotgun (WGS) entry which is preliminary data.</text>
</comment>
<dbReference type="InterPro" id="IPR036291">
    <property type="entry name" value="NAD(P)-bd_dom_sf"/>
</dbReference>
<feature type="region of interest" description="Disordered" evidence="1">
    <location>
        <begin position="304"/>
        <end position="357"/>
    </location>
</feature>
<evidence type="ECO:0000259" key="2">
    <source>
        <dbReference type="Pfam" id="PF01408"/>
    </source>
</evidence>
<evidence type="ECO:0000313" key="4">
    <source>
        <dbReference type="EMBL" id="MDG0810749.1"/>
    </source>
</evidence>
<keyword evidence="5" id="KW-1185">Reference proteome</keyword>
<evidence type="ECO:0000259" key="3">
    <source>
        <dbReference type="Pfam" id="PF22725"/>
    </source>
</evidence>
<evidence type="ECO:0000313" key="5">
    <source>
        <dbReference type="Proteomes" id="UP001153404"/>
    </source>
</evidence>
<organism evidence="4 5">
    <name type="scientific">Cohnella rhizosphaerae</name>
    <dbReference type="NCBI Taxonomy" id="1457232"/>
    <lineage>
        <taxon>Bacteria</taxon>
        <taxon>Bacillati</taxon>
        <taxon>Bacillota</taxon>
        <taxon>Bacilli</taxon>
        <taxon>Bacillales</taxon>
        <taxon>Paenibacillaceae</taxon>
        <taxon>Cohnella</taxon>
    </lineage>
</organism>
<name>A0A9X4QTT1_9BACL</name>
<sequence length="441" mass="48732">MNGTSDKAGALGEPVNVVIVGAGSRAMNYASYSLKHPKAMRVVGVVEPDPKRRAHTARLYGLPADRCFESVEALVARPQLADAVINGTLDALHVRTTLPLLRKGYDVLLEKPIGISEEEVLELYRVAEAHERKVMICHVLRYAPFYQALNQVIRSGEIGDVVHVQTEENVDYHHMATAFVRGKFASLERDGSSFLMAKCCHDLDLISWFKTGVKPVRVGSFGRRSQFREDRAPEGAGTRCVTDCPIEATCPYSAKTLYVERGTVAGVRVAGLPGRRAAERRGEAGQPGCRQSVRPLRMALRQRYRGSSGRAVRVRGREHGRSQPCGRRRQGMQDRAYHGDQGRDLRRAGGRRVRRPASRSVDGRRRLFGAKSRHRGVRGKCTGGGDHRLVEDFLRVVRGDPDAGYSTALAHSIVGHVSGFRADVSMATGRTVEIDWDDVFV</sequence>
<dbReference type="InterPro" id="IPR055170">
    <property type="entry name" value="GFO_IDH_MocA-like_dom"/>
</dbReference>
<dbReference type="GO" id="GO:0000166">
    <property type="term" value="F:nucleotide binding"/>
    <property type="evidence" value="ECO:0007669"/>
    <property type="project" value="InterPro"/>
</dbReference>
<dbReference type="Pfam" id="PF01408">
    <property type="entry name" value="GFO_IDH_MocA"/>
    <property type="match status" value="1"/>
</dbReference>
<dbReference type="Pfam" id="PF22725">
    <property type="entry name" value="GFO_IDH_MocA_C3"/>
    <property type="match status" value="1"/>
</dbReference>
<dbReference type="PANTHER" id="PTHR43377">
    <property type="entry name" value="BILIVERDIN REDUCTASE A"/>
    <property type="match status" value="1"/>
</dbReference>
<evidence type="ECO:0000256" key="1">
    <source>
        <dbReference type="SAM" id="MobiDB-lite"/>
    </source>
</evidence>
<dbReference type="PANTHER" id="PTHR43377:SF2">
    <property type="entry name" value="BINDING ROSSMANN FOLD OXIDOREDUCTASE, PUTATIVE (AFU_ORTHOLOGUE AFUA_4G00560)-RELATED"/>
    <property type="match status" value="1"/>
</dbReference>
<dbReference type="SUPFAM" id="SSF55347">
    <property type="entry name" value="Glyceraldehyde-3-phosphate dehydrogenase-like, C-terminal domain"/>
    <property type="match status" value="1"/>
</dbReference>
<reference evidence="4" key="1">
    <citation type="submission" date="2022-10" db="EMBL/GenBank/DDBJ databases">
        <title>Comparative genomic analysis of Cohnella hashimotonis sp. nov., isolated from the International Space Station.</title>
        <authorList>
            <person name="Simpson A."/>
            <person name="Venkateswaran K."/>
        </authorList>
    </citation>
    <scope>NUCLEOTIDE SEQUENCE</scope>
    <source>
        <strain evidence="4">DSM 28161</strain>
    </source>
</reference>
<feature type="compositionally biased region" description="Basic and acidic residues" evidence="1">
    <location>
        <begin position="331"/>
        <end position="347"/>
    </location>
</feature>
<feature type="compositionally biased region" description="Basic residues" evidence="1">
    <location>
        <begin position="348"/>
        <end position="357"/>
    </location>
</feature>
<proteinExistence type="predicted"/>
<dbReference type="RefSeq" id="WP_277532752.1">
    <property type="nucleotide sequence ID" value="NZ_JAPDIA010000003.1"/>
</dbReference>
<dbReference type="Gene3D" id="3.40.50.720">
    <property type="entry name" value="NAD(P)-binding Rossmann-like Domain"/>
    <property type="match status" value="1"/>
</dbReference>
<feature type="domain" description="GFO/IDH/MocA-like oxidoreductase" evidence="3">
    <location>
        <begin position="146"/>
        <end position="225"/>
    </location>
</feature>
<dbReference type="InterPro" id="IPR000683">
    <property type="entry name" value="Gfo/Idh/MocA-like_OxRdtase_N"/>
</dbReference>
<dbReference type="SUPFAM" id="SSF51735">
    <property type="entry name" value="NAD(P)-binding Rossmann-fold domains"/>
    <property type="match status" value="1"/>
</dbReference>
<feature type="domain" description="Gfo/Idh/MocA-like oxidoreductase N-terminal" evidence="2">
    <location>
        <begin position="15"/>
        <end position="136"/>
    </location>
</feature>
<gene>
    <name evidence="4" type="ORF">OMP40_16250</name>
</gene>